<accession>A0ABU7A5K8</accession>
<evidence type="ECO:0000313" key="3">
    <source>
        <dbReference type="Proteomes" id="UP001345963"/>
    </source>
</evidence>
<evidence type="ECO:0000313" key="2">
    <source>
        <dbReference type="EMBL" id="MED6233223.1"/>
    </source>
</evidence>
<name>A0ABU7A5K8_9TELE</name>
<proteinExistence type="predicted"/>
<comment type="caution">
    <text evidence="2">The sequence shown here is derived from an EMBL/GenBank/DDBJ whole genome shotgun (WGS) entry which is preliminary data.</text>
</comment>
<keyword evidence="3" id="KW-1185">Reference proteome</keyword>
<dbReference type="EMBL" id="JAHUTI010002041">
    <property type="protein sequence ID" value="MED6233223.1"/>
    <property type="molecule type" value="Genomic_DNA"/>
</dbReference>
<sequence>MPCTCECKETRPFQRDDDDCTELQYGKECVCFYGKRLGSGGNRTDQSSPNNVGLECEAEGKEGDSS</sequence>
<dbReference type="Proteomes" id="UP001345963">
    <property type="component" value="Unassembled WGS sequence"/>
</dbReference>
<reference evidence="2 3" key="1">
    <citation type="submission" date="2021-07" db="EMBL/GenBank/DDBJ databases">
        <authorList>
            <person name="Palmer J.M."/>
        </authorList>
    </citation>
    <scope>NUCLEOTIDE SEQUENCE [LARGE SCALE GENOMIC DNA]</scope>
    <source>
        <strain evidence="2 3">AT_MEX2019</strain>
        <tissue evidence="2">Muscle</tissue>
    </source>
</reference>
<gene>
    <name evidence="2" type="ORF">ATANTOWER_008671</name>
</gene>
<evidence type="ECO:0000256" key="1">
    <source>
        <dbReference type="SAM" id="MobiDB-lite"/>
    </source>
</evidence>
<feature type="compositionally biased region" description="Polar residues" evidence="1">
    <location>
        <begin position="42"/>
        <end position="51"/>
    </location>
</feature>
<feature type="region of interest" description="Disordered" evidence="1">
    <location>
        <begin position="37"/>
        <end position="66"/>
    </location>
</feature>
<protein>
    <submittedName>
        <fullName evidence="2">Uncharacterized protein</fullName>
    </submittedName>
</protein>
<organism evidence="2 3">
    <name type="scientific">Ataeniobius toweri</name>
    <dbReference type="NCBI Taxonomy" id="208326"/>
    <lineage>
        <taxon>Eukaryota</taxon>
        <taxon>Metazoa</taxon>
        <taxon>Chordata</taxon>
        <taxon>Craniata</taxon>
        <taxon>Vertebrata</taxon>
        <taxon>Euteleostomi</taxon>
        <taxon>Actinopterygii</taxon>
        <taxon>Neopterygii</taxon>
        <taxon>Teleostei</taxon>
        <taxon>Neoteleostei</taxon>
        <taxon>Acanthomorphata</taxon>
        <taxon>Ovalentaria</taxon>
        <taxon>Atherinomorphae</taxon>
        <taxon>Cyprinodontiformes</taxon>
        <taxon>Goodeidae</taxon>
        <taxon>Ataeniobius</taxon>
    </lineage>
</organism>